<accession>A0A0G1ZTD5</accession>
<evidence type="ECO:0000313" key="2">
    <source>
        <dbReference type="Proteomes" id="UP000034445"/>
    </source>
</evidence>
<dbReference type="AlphaFoldDB" id="A0A0G1ZTD5"/>
<evidence type="ECO:0008006" key="3">
    <source>
        <dbReference type="Google" id="ProtNLM"/>
    </source>
</evidence>
<protein>
    <recommendedName>
        <fullName evidence="3">Cupin 2 conserved barrel domain-containing protein</fullName>
    </recommendedName>
</protein>
<dbReference type="SUPFAM" id="SSF51182">
    <property type="entry name" value="RmlC-like cupins"/>
    <property type="match status" value="1"/>
</dbReference>
<reference evidence="1 2" key="1">
    <citation type="journal article" date="2015" name="Nature">
        <title>rRNA introns, odd ribosomes, and small enigmatic genomes across a large radiation of phyla.</title>
        <authorList>
            <person name="Brown C.T."/>
            <person name="Hug L.A."/>
            <person name="Thomas B.C."/>
            <person name="Sharon I."/>
            <person name="Castelle C.J."/>
            <person name="Singh A."/>
            <person name="Wilkins M.J."/>
            <person name="Williams K.H."/>
            <person name="Banfield J.F."/>
        </authorList>
    </citation>
    <scope>NUCLEOTIDE SEQUENCE [LARGE SCALE GENOMIC DNA]</scope>
</reference>
<sequence>MEKHVIVRKGEISEMLASPSNPGKKMFPPFGGFEGQKSAFRLLEDTTVSNSPEIHETEGDLWLCLQGEVQFTCGGTLTEPQEVAPNEISGRAIEGSETMTLHEGDWLWIPPGVAHMHAAEKTTRLIIIKIPGLTKS</sequence>
<dbReference type="InterPro" id="IPR014710">
    <property type="entry name" value="RmlC-like_jellyroll"/>
</dbReference>
<gene>
    <name evidence="1" type="ORF">UY74_C0011G0020</name>
</gene>
<proteinExistence type="predicted"/>
<dbReference type="Gene3D" id="2.60.120.10">
    <property type="entry name" value="Jelly Rolls"/>
    <property type="match status" value="1"/>
</dbReference>
<comment type="caution">
    <text evidence="1">The sequence shown here is derived from an EMBL/GenBank/DDBJ whole genome shotgun (WGS) entry which is preliminary data.</text>
</comment>
<evidence type="ECO:0000313" key="1">
    <source>
        <dbReference type="EMBL" id="KKW31577.1"/>
    </source>
</evidence>
<dbReference type="InterPro" id="IPR011051">
    <property type="entry name" value="RmlC_Cupin_sf"/>
</dbReference>
<dbReference type="Proteomes" id="UP000034445">
    <property type="component" value="Unassembled WGS sequence"/>
</dbReference>
<organism evidence="1 2">
    <name type="scientific">Candidatus Kaiserbacteria bacterium GW2011_GWC2_52_8b</name>
    <dbReference type="NCBI Taxonomy" id="1618676"/>
    <lineage>
        <taxon>Bacteria</taxon>
        <taxon>Candidatus Kaiseribacteriota</taxon>
    </lineage>
</organism>
<name>A0A0G1ZTD5_9BACT</name>
<dbReference type="EMBL" id="LCRF01000011">
    <property type="protein sequence ID" value="KKW31577.1"/>
    <property type="molecule type" value="Genomic_DNA"/>
</dbReference>